<feature type="compositionally biased region" description="Low complexity" evidence="8">
    <location>
        <begin position="51"/>
        <end position="60"/>
    </location>
</feature>
<keyword evidence="7 9" id="KW-0472">Membrane</keyword>
<protein>
    <submittedName>
        <fullName evidence="10">Nitrite extrusion protein 2</fullName>
    </submittedName>
</protein>
<feature type="region of interest" description="Disordered" evidence="8">
    <location>
        <begin position="1"/>
        <end position="144"/>
    </location>
</feature>
<dbReference type="Pfam" id="PF07690">
    <property type="entry name" value="MFS_1"/>
    <property type="match status" value="1"/>
</dbReference>
<gene>
    <name evidence="10" type="primary">narK2</name>
    <name evidence="10" type="ORF">Shyd_48940</name>
</gene>
<feature type="compositionally biased region" description="Pro residues" evidence="8">
    <location>
        <begin position="22"/>
        <end position="36"/>
    </location>
</feature>
<reference evidence="10" key="1">
    <citation type="submission" date="2024-05" db="EMBL/GenBank/DDBJ databases">
        <title>Whole genome shotgun sequence of Streptomyces hydrogenans NBRC 13475.</title>
        <authorList>
            <person name="Komaki H."/>
            <person name="Tamura T."/>
        </authorList>
    </citation>
    <scope>NUCLEOTIDE SEQUENCE</scope>
    <source>
        <strain evidence="10">NBRC 13475</strain>
    </source>
</reference>
<feature type="transmembrane region" description="Helical" evidence="9">
    <location>
        <begin position="205"/>
        <end position="222"/>
    </location>
</feature>
<sequence>MPVRVQLPGPPPVPLRSRRPPPELPPARTPDGPTPLPRGRRTGPGAPPSPSARAKGSDGPSGPPAAGPKAAPEADLGPPRTATIGTDDTPPARSSLERQGRSLERARKRQGSQGSAMSSVVQDSRTTGGSPASYDTEQYRPGRTISDWEPENELFWKSIGRKVANRNLWIAVPALLVAFVVWQVWSVTATNLKDVGFGFSTSQLFWLTAIPGLTGGTARILYTFLGPMIGQRRFTALSTVVLVVPLIWLGVAIQDPTTPYTVMVVIAALCGIGGANFASSLANIGFFFPKAKKGSATGINGGLGNLGVSVVQLLTPIVITWSTIAIGSAQHKADGTPVYLQNAAFVWVPVVLVLAAVAWFGQNDLKVASTPFKQQKIIFKRKHNWLMTWLYVGTFGSFIGFAAALPMLIKTTFPDYSVATYAWMGPAVGALARWAGGWIADKWGGARVTILSFVGMAVSIIGVINFLPSGGDGGDFYGFFLCFLAAFFFSGIGNGSTFRQIPVIFRGTHLKGLTEGTPEHTRALKQAEMESGAVTGFTSAIAAYGFFFIPALFGSVAVTSAMWGFVAFYASCMVVTWWFYARKGAEAPS</sequence>
<keyword evidence="3" id="KW-0813">Transport</keyword>
<dbReference type="InterPro" id="IPR004737">
    <property type="entry name" value="NO3_transporter_NarK/NarU-like"/>
</dbReference>
<evidence type="ECO:0000256" key="7">
    <source>
        <dbReference type="ARBA" id="ARBA00023136"/>
    </source>
</evidence>
<evidence type="ECO:0000256" key="3">
    <source>
        <dbReference type="ARBA" id="ARBA00022448"/>
    </source>
</evidence>
<evidence type="ECO:0000256" key="4">
    <source>
        <dbReference type="ARBA" id="ARBA00022692"/>
    </source>
</evidence>
<feature type="compositionally biased region" description="Basic and acidic residues" evidence="8">
    <location>
        <begin position="95"/>
        <end position="105"/>
    </location>
</feature>
<feature type="transmembrane region" description="Helical" evidence="9">
    <location>
        <begin position="167"/>
        <end position="185"/>
    </location>
</feature>
<feature type="transmembrane region" description="Helical" evidence="9">
    <location>
        <begin position="344"/>
        <end position="365"/>
    </location>
</feature>
<evidence type="ECO:0000313" key="11">
    <source>
        <dbReference type="Proteomes" id="UP001052739"/>
    </source>
</evidence>
<evidence type="ECO:0000313" key="10">
    <source>
        <dbReference type="EMBL" id="GHI23523.1"/>
    </source>
</evidence>
<name>A0ABQ3PES0_9ACTN</name>
<feature type="transmembrane region" description="Helical" evidence="9">
    <location>
        <begin position="386"/>
        <end position="409"/>
    </location>
</feature>
<feature type="transmembrane region" description="Helical" evidence="9">
    <location>
        <begin position="448"/>
        <end position="470"/>
    </location>
</feature>
<evidence type="ECO:0000256" key="6">
    <source>
        <dbReference type="ARBA" id="ARBA00023063"/>
    </source>
</evidence>
<evidence type="ECO:0000256" key="9">
    <source>
        <dbReference type="SAM" id="Phobius"/>
    </source>
</evidence>
<dbReference type="SUPFAM" id="SSF103473">
    <property type="entry name" value="MFS general substrate transporter"/>
    <property type="match status" value="1"/>
</dbReference>
<accession>A0ABQ3PES0</accession>
<feature type="transmembrane region" description="Helical" evidence="9">
    <location>
        <begin position="476"/>
        <end position="496"/>
    </location>
</feature>
<comment type="subcellular location">
    <subcellularLocation>
        <location evidence="1">Membrane</location>
        <topology evidence="1">Multi-pass membrane protein</topology>
    </subcellularLocation>
</comment>
<dbReference type="InterPro" id="IPR044772">
    <property type="entry name" value="NO3_transporter"/>
</dbReference>
<evidence type="ECO:0000256" key="5">
    <source>
        <dbReference type="ARBA" id="ARBA00022989"/>
    </source>
</evidence>
<feature type="transmembrane region" description="Helical" evidence="9">
    <location>
        <begin position="532"/>
        <end position="554"/>
    </location>
</feature>
<evidence type="ECO:0000256" key="2">
    <source>
        <dbReference type="ARBA" id="ARBA00008432"/>
    </source>
</evidence>
<feature type="compositionally biased region" description="Polar residues" evidence="8">
    <location>
        <begin position="111"/>
        <end position="136"/>
    </location>
</feature>
<dbReference type="PANTHER" id="PTHR23515">
    <property type="entry name" value="HIGH-AFFINITY NITRATE TRANSPORTER 2.3"/>
    <property type="match status" value="1"/>
</dbReference>
<evidence type="ECO:0000256" key="1">
    <source>
        <dbReference type="ARBA" id="ARBA00004141"/>
    </source>
</evidence>
<comment type="similarity">
    <text evidence="2">Belongs to the major facilitator superfamily. Nitrate/nitrite porter (TC 2.A.1.8) family.</text>
</comment>
<organism evidence="10 11">
    <name type="scientific">Streptomyces hydrogenans</name>
    <dbReference type="NCBI Taxonomy" id="1873719"/>
    <lineage>
        <taxon>Bacteria</taxon>
        <taxon>Bacillati</taxon>
        <taxon>Actinomycetota</taxon>
        <taxon>Actinomycetes</taxon>
        <taxon>Kitasatosporales</taxon>
        <taxon>Streptomycetaceae</taxon>
        <taxon>Streptomyces</taxon>
    </lineage>
</organism>
<dbReference type="NCBIfam" id="TIGR00886">
    <property type="entry name" value="2A0108"/>
    <property type="match status" value="1"/>
</dbReference>
<keyword evidence="6" id="KW-0534">Nitrate assimilation</keyword>
<feature type="transmembrane region" description="Helical" evidence="9">
    <location>
        <begin position="234"/>
        <end position="254"/>
    </location>
</feature>
<feature type="transmembrane region" description="Helical" evidence="9">
    <location>
        <begin position="560"/>
        <end position="580"/>
    </location>
</feature>
<feature type="transmembrane region" description="Helical" evidence="9">
    <location>
        <begin position="303"/>
        <end position="324"/>
    </location>
</feature>
<dbReference type="Proteomes" id="UP001052739">
    <property type="component" value="Unassembled WGS sequence"/>
</dbReference>
<evidence type="ECO:0000256" key="8">
    <source>
        <dbReference type="SAM" id="MobiDB-lite"/>
    </source>
</evidence>
<keyword evidence="4 9" id="KW-0812">Transmembrane</keyword>
<keyword evidence="5 9" id="KW-1133">Transmembrane helix</keyword>
<comment type="caution">
    <text evidence="10">The sequence shown here is derived from an EMBL/GenBank/DDBJ whole genome shotgun (WGS) entry which is preliminary data.</text>
</comment>
<dbReference type="EMBL" id="BNDW01000040">
    <property type="protein sequence ID" value="GHI23523.1"/>
    <property type="molecule type" value="Genomic_DNA"/>
</dbReference>
<feature type="transmembrane region" description="Helical" evidence="9">
    <location>
        <begin position="260"/>
        <end position="282"/>
    </location>
</feature>
<proteinExistence type="inferred from homology"/>
<feature type="transmembrane region" description="Helical" evidence="9">
    <location>
        <begin position="421"/>
        <end position="441"/>
    </location>
</feature>
<dbReference type="CDD" id="cd17341">
    <property type="entry name" value="MFS_NRT2_like"/>
    <property type="match status" value="1"/>
</dbReference>
<dbReference type="InterPro" id="IPR036259">
    <property type="entry name" value="MFS_trans_sf"/>
</dbReference>
<keyword evidence="11" id="KW-1185">Reference proteome</keyword>
<dbReference type="Gene3D" id="1.20.1250.20">
    <property type="entry name" value="MFS general substrate transporter like domains"/>
    <property type="match status" value="1"/>
</dbReference>
<dbReference type="InterPro" id="IPR011701">
    <property type="entry name" value="MFS"/>
</dbReference>